<dbReference type="PANTHER" id="PTHR43255">
    <property type="entry name" value="IRON-SULFUR-BINDING OXIDOREDUCTASE FADF-RELATED-RELATED"/>
    <property type="match status" value="1"/>
</dbReference>
<keyword evidence="2" id="KW-0004">4Fe-4S</keyword>
<evidence type="ECO:0000313" key="8">
    <source>
        <dbReference type="EMBL" id="AGB49281.1"/>
    </source>
</evidence>
<evidence type="ECO:0000256" key="3">
    <source>
        <dbReference type="ARBA" id="ARBA00022723"/>
    </source>
</evidence>
<dbReference type="Pfam" id="PF13183">
    <property type="entry name" value="Fer4_8"/>
    <property type="match status" value="1"/>
</dbReference>
<keyword evidence="3" id="KW-0479">Metal-binding</keyword>
<keyword evidence="4" id="KW-0560">Oxidoreductase</keyword>
<dbReference type="GO" id="GO:0005886">
    <property type="term" value="C:plasma membrane"/>
    <property type="evidence" value="ECO:0007669"/>
    <property type="project" value="TreeGrafter"/>
</dbReference>
<dbReference type="HOGENOM" id="CLU_023081_2_0_2"/>
<dbReference type="GO" id="GO:0016491">
    <property type="term" value="F:oxidoreductase activity"/>
    <property type="evidence" value="ECO:0007669"/>
    <property type="project" value="UniProtKB-KW"/>
</dbReference>
<dbReference type="OrthoDB" id="35334at2157"/>
<dbReference type="InterPro" id="IPR009051">
    <property type="entry name" value="Helical_ferredxn"/>
</dbReference>
<evidence type="ECO:0000256" key="2">
    <source>
        <dbReference type="ARBA" id="ARBA00022485"/>
    </source>
</evidence>
<dbReference type="PROSITE" id="PS00198">
    <property type="entry name" value="4FE4S_FER_1"/>
    <property type="match status" value="1"/>
</dbReference>
<dbReference type="InterPro" id="IPR004017">
    <property type="entry name" value="Cys_rich_dom"/>
</dbReference>
<name>L0KVZ5_METHD</name>
<dbReference type="GO" id="GO:0046872">
    <property type="term" value="F:metal ion binding"/>
    <property type="evidence" value="ECO:0007669"/>
    <property type="project" value="UniProtKB-KW"/>
</dbReference>
<accession>L0KVZ5</accession>
<evidence type="ECO:0000313" key="9">
    <source>
        <dbReference type="Proteomes" id="UP000010866"/>
    </source>
</evidence>
<comment type="similarity">
    <text evidence="1">Belongs to the HdrC family.</text>
</comment>
<dbReference type="InterPro" id="IPR017896">
    <property type="entry name" value="4Fe4S_Fe-S-bd"/>
</dbReference>
<keyword evidence="9" id="KW-1185">Reference proteome</keyword>
<sequence>MDELQGLADQCIDCKKCWDVCPVNMVTAGDIYTPQGKIGSLSKILAGEELTENEFNNIYLSTRCGACDDVCPVDIPITQIIQYERKLLAEQGREPAKTTLISKNILEKNSPGGKDPALRFSWVTPDLEIAESSDVAYMAGCWVAYSHPEIAQSTIRLLNKAGIKPMILKEEKCCGIFLIDSGHLDEIAAHGERYMEYIESLGVKKLLVSCPGCYHSIRDSYAELCRAPKFEVELTINVFKELLDEGKLKPKELNRIVAIRDACPIRHLAGVPRYILRTIGVEVIELFDGKTRCCGGPGGLKPNFPQISGDIAMMAVNRYKEVSDTLVSYCPFCMHHTEGVCKERNAELNMKDISVLLAESVLGE</sequence>
<dbReference type="PROSITE" id="PS51379">
    <property type="entry name" value="4FE4S_FER_2"/>
    <property type="match status" value="1"/>
</dbReference>
<evidence type="ECO:0000256" key="1">
    <source>
        <dbReference type="ARBA" id="ARBA00007097"/>
    </source>
</evidence>
<gene>
    <name evidence="8" type="ordered locus">Metho_1043</name>
</gene>
<dbReference type="KEGG" id="mhz:Metho_1043"/>
<dbReference type="AlphaFoldDB" id="L0KVZ5"/>
<dbReference type="InterPro" id="IPR051460">
    <property type="entry name" value="HdrC_iron-sulfur_subunit"/>
</dbReference>
<reference evidence="9" key="1">
    <citation type="submission" date="2012-02" db="EMBL/GenBank/DDBJ databases">
        <title>Complete sequence of chromosome of Methanomethylovorans hollandica DSM 15978.</title>
        <authorList>
            <person name="Lucas S."/>
            <person name="Copeland A."/>
            <person name="Lapidus A."/>
            <person name="Glavina del Rio T."/>
            <person name="Dalin E."/>
            <person name="Tice H."/>
            <person name="Bruce D."/>
            <person name="Goodwin L."/>
            <person name="Pitluck S."/>
            <person name="Peters L."/>
            <person name="Mikhailova N."/>
            <person name="Held B."/>
            <person name="Kyrpides N."/>
            <person name="Mavromatis K."/>
            <person name="Ivanova N."/>
            <person name="Brettin T."/>
            <person name="Detter J.C."/>
            <person name="Han C."/>
            <person name="Larimer F."/>
            <person name="Land M."/>
            <person name="Hauser L."/>
            <person name="Markowitz V."/>
            <person name="Cheng J.-F."/>
            <person name="Hugenholtz P."/>
            <person name="Woyke T."/>
            <person name="Wu D."/>
            <person name="Spring S."/>
            <person name="Schroeder M."/>
            <person name="Brambilla E."/>
            <person name="Klenk H.-P."/>
            <person name="Eisen J.A."/>
        </authorList>
    </citation>
    <scope>NUCLEOTIDE SEQUENCE [LARGE SCALE GENOMIC DNA]</scope>
    <source>
        <strain evidence="9">DSM 15978 / NBRC 107637 / DMS1</strain>
    </source>
</reference>
<dbReference type="STRING" id="867904.Metho_1043"/>
<protein>
    <submittedName>
        <fullName evidence="8">Fe-S oxidoreductase</fullName>
    </submittedName>
</protein>
<dbReference type="SUPFAM" id="SSF54862">
    <property type="entry name" value="4Fe-4S ferredoxins"/>
    <property type="match status" value="1"/>
</dbReference>
<evidence type="ECO:0000256" key="6">
    <source>
        <dbReference type="ARBA" id="ARBA00023014"/>
    </source>
</evidence>
<evidence type="ECO:0000259" key="7">
    <source>
        <dbReference type="PROSITE" id="PS51379"/>
    </source>
</evidence>
<organism evidence="8 9">
    <name type="scientific">Methanomethylovorans hollandica (strain DSM 15978 / NBRC 107637 / DMS1)</name>
    <dbReference type="NCBI Taxonomy" id="867904"/>
    <lineage>
        <taxon>Archaea</taxon>
        <taxon>Methanobacteriati</taxon>
        <taxon>Methanobacteriota</taxon>
        <taxon>Stenosarchaea group</taxon>
        <taxon>Methanomicrobia</taxon>
        <taxon>Methanosarcinales</taxon>
        <taxon>Methanosarcinaceae</taxon>
        <taxon>Methanomethylovorans</taxon>
    </lineage>
</organism>
<dbReference type="Pfam" id="PF02754">
    <property type="entry name" value="CCG"/>
    <property type="match status" value="2"/>
</dbReference>
<proteinExistence type="inferred from homology"/>
<dbReference type="InterPro" id="IPR017900">
    <property type="entry name" value="4Fe4S_Fe_S_CS"/>
</dbReference>
<dbReference type="PANTHER" id="PTHR43255:SF1">
    <property type="entry name" value="IRON-SULFUR-BINDING OXIDOREDUCTASE FADF-RELATED"/>
    <property type="match status" value="1"/>
</dbReference>
<dbReference type="Proteomes" id="UP000010866">
    <property type="component" value="Chromosome"/>
</dbReference>
<dbReference type="Gene3D" id="1.10.1060.10">
    <property type="entry name" value="Alpha-helical ferredoxin"/>
    <property type="match status" value="1"/>
</dbReference>
<evidence type="ECO:0000256" key="4">
    <source>
        <dbReference type="ARBA" id="ARBA00023002"/>
    </source>
</evidence>
<evidence type="ECO:0000256" key="5">
    <source>
        <dbReference type="ARBA" id="ARBA00023004"/>
    </source>
</evidence>
<feature type="domain" description="4Fe-4S ferredoxin-type" evidence="7">
    <location>
        <begin position="2"/>
        <end position="31"/>
    </location>
</feature>
<dbReference type="GO" id="GO:0051539">
    <property type="term" value="F:4 iron, 4 sulfur cluster binding"/>
    <property type="evidence" value="ECO:0007669"/>
    <property type="project" value="UniProtKB-KW"/>
</dbReference>
<dbReference type="EMBL" id="CP003362">
    <property type="protein sequence ID" value="AGB49281.1"/>
    <property type="molecule type" value="Genomic_DNA"/>
</dbReference>
<keyword evidence="6" id="KW-0411">Iron-sulfur</keyword>
<keyword evidence="5" id="KW-0408">Iron</keyword>